<name>A0A080M947_9PROT</name>
<dbReference type="Proteomes" id="UP000020077">
    <property type="component" value="Unassembled WGS sequence"/>
</dbReference>
<evidence type="ECO:0000313" key="2">
    <source>
        <dbReference type="Proteomes" id="UP000020077"/>
    </source>
</evidence>
<dbReference type="AlphaFoldDB" id="A0A080M947"/>
<protein>
    <submittedName>
        <fullName evidence="1">Uncharacterized protein</fullName>
    </submittedName>
</protein>
<sequence>MAEIDAGPPGRVALSQGLGWASEAVGRLGCAQQGIEAARHLGQRDAVLRPLGAGQ</sequence>
<evidence type="ECO:0000313" key="1">
    <source>
        <dbReference type="EMBL" id="KFB73619.1"/>
    </source>
</evidence>
<organism evidence="1 2">
    <name type="scientific">Candidatus Accumulibacter phosphatis</name>
    <dbReference type="NCBI Taxonomy" id="327160"/>
    <lineage>
        <taxon>Bacteria</taxon>
        <taxon>Pseudomonadati</taxon>
        <taxon>Pseudomonadota</taxon>
        <taxon>Betaproteobacteria</taxon>
        <taxon>Candidatus Accumulibacter</taxon>
    </lineage>
</organism>
<reference evidence="1 2" key="1">
    <citation type="submission" date="2014-02" db="EMBL/GenBank/DDBJ databases">
        <title>Expanding our view of genomic diversity in Candidatus Accumulibacter clades.</title>
        <authorList>
            <person name="Skennerton C.T."/>
            <person name="Barr J.J."/>
            <person name="Slater F.R."/>
            <person name="Bond P.L."/>
            <person name="Tyson G.W."/>
        </authorList>
    </citation>
    <scope>NUCLEOTIDE SEQUENCE [LARGE SCALE GENOMIC DNA]</scope>
    <source>
        <strain evidence="2">BA-91</strain>
    </source>
</reference>
<gene>
    <name evidence="1" type="ORF">AW09_001113</name>
</gene>
<accession>A0A080M947</accession>
<dbReference type="EMBL" id="JDVG02000192">
    <property type="protein sequence ID" value="KFB73619.1"/>
    <property type="molecule type" value="Genomic_DNA"/>
</dbReference>
<comment type="caution">
    <text evidence="1">The sequence shown here is derived from an EMBL/GenBank/DDBJ whole genome shotgun (WGS) entry which is preliminary data.</text>
</comment>
<proteinExistence type="predicted"/>